<sequence>MKFQASVGSTRPDVFLEIAGKERQLAFDLNAIAHVEKLTGLNLFREALAAEVMSATTLRALLFASLLPYDDTVTLEEVGSWVTWRNQRVIQQAVVAAWAESIPVVSDDAPGEAEAQAVQ</sequence>
<gene>
    <name evidence="1" type="ORF">SAMN05443244_0324</name>
</gene>
<dbReference type="EMBL" id="FNSD01000001">
    <property type="protein sequence ID" value="SEB40673.1"/>
    <property type="molecule type" value="Genomic_DNA"/>
</dbReference>
<evidence type="ECO:0000313" key="1">
    <source>
        <dbReference type="EMBL" id="SEB40673.1"/>
    </source>
</evidence>
<accession>A0A1H4J355</accession>
<reference evidence="1 2" key="1">
    <citation type="submission" date="2016-10" db="EMBL/GenBank/DDBJ databases">
        <authorList>
            <person name="de Groot N.N."/>
        </authorList>
    </citation>
    <scope>NUCLEOTIDE SEQUENCE [LARGE SCALE GENOMIC DNA]</scope>
    <source>
        <strain evidence="1 2">AB35.6</strain>
    </source>
</reference>
<organism evidence="1 2">
    <name type="scientific">Terriglobus roseus</name>
    <dbReference type="NCBI Taxonomy" id="392734"/>
    <lineage>
        <taxon>Bacteria</taxon>
        <taxon>Pseudomonadati</taxon>
        <taxon>Acidobacteriota</taxon>
        <taxon>Terriglobia</taxon>
        <taxon>Terriglobales</taxon>
        <taxon>Acidobacteriaceae</taxon>
        <taxon>Terriglobus</taxon>
    </lineage>
</organism>
<evidence type="ECO:0008006" key="3">
    <source>
        <dbReference type="Google" id="ProtNLM"/>
    </source>
</evidence>
<name>A0A1H4J355_9BACT</name>
<dbReference type="AlphaFoldDB" id="A0A1H4J355"/>
<proteinExistence type="predicted"/>
<dbReference type="RefSeq" id="WP_074652047.1">
    <property type="nucleotide sequence ID" value="NZ_FNSD01000001.1"/>
</dbReference>
<protein>
    <recommendedName>
        <fullName evidence="3">Phage tail tube protein, GTA-gp10</fullName>
    </recommendedName>
</protein>
<dbReference type="Proteomes" id="UP000182409">
    <property type="component" value="Unassembled WGS sequence"/>
</dbReference>
<evidence type="ECO:0000313" key="2">
    <source>
        <dbReference type="Proteomes" id="UP000182409"/>
    </source>
</evidence>